<dbReference type="InterPro" id="IPR027417">
    <property type="entry name" value="P-loop_NTPase"/>
</dbReference>
<comment type="caution">
    <text evidence="2">The sequence shown here is derived from an EMBL/GenBank/DDBJ whole genome shotgun (WGS) entry which is preliminary data.</text>
</comment>
<accession>A0ABW7C864</accession>
<feature type="compositionally biased region" description="Low complexity" evidence="1">
    <location>
        <begin position="212"/>
        <end position="226"/>
    </location>
</feature>
<dbReference type="Proteomes" id="UP001604335">
    <property type="component" value="Unassembled WGS sequence"/>
</dbReference>
<dbReference type="PANTHER" id="PTHR42935:SF1">
    <property type="entry name" value="SLR0930 PROTEIN"/>
    <property type="match status" value="1"/>
</dbReference>
<proteinExistence type="predicted"/>
<name>A0ABW7C864_9CYAN</name>
<dbReference type="EMBL" id="JAZAQF010000030">
    <property type="protein sequence ID" value="MFG3817221.1"/>
    <property type="molecule type" value="Genomic_DNA"/>
</dbReference>
<dbReference type="InterPro" id="IPR008533">
    <property type="entry name" value="DUF815"/>
</dbReference>
<sequence length="553" mass="61274">MTYLRTDDPSSQRPKISPGRLREIQEEAERLQWLLASLLVLPGVLDNEVGKAFAQFLGTVLERSRDATDITLAYGRWFRALMTTGQSWGDYLLDRLVTVDAVLAPVLKGKTIEQLPSATIAAIEHDLRAFQQLWQFEPALACQWAQELAGGAIELVAWSGPSADSEMELDSLDASDPPDVSDQLDKPDHKPDQLTAPDPDQLDKPDQSDATDQSNESDQSDVSDQSAVTEPETKPVTKPETKLNPKNALRTQLRNLDDWATATPALVRYLAEADRGQFSESRAFRWRSGQLVPVTHPDPIDLPDLAGYDGPKAQLIQNTEFLLAGHRALNVLLYGARGTGKSSLVKALLSAYGDRGLRLVEVAKQELDHLPEIVDLLRSAPQKFILFVDDLSFEEDDEAFKALKVCLEGGITEQPKNVVVYATSNRRHLVREYFADRPRPSDADEVQSWDTVQEKLSFADRFGLTLTFEAADQDTYLEIVNHLADLANLGIDRAELRFRALQWATRHNGRSGRTARQFIDFLSAEQALAAKAAPSTETAESSETPEASEASEA</sequence>
<dbReference type="Gene3D" id="3.40.50.300">
    <property type="entry name" value="P-loop containing nucleotide triphosphate hydrolases"/>
    <property type="match status" value="1"/>
</dbReference>
<feature type="region of interest" description="Disordered" evidence="1">
    <location>
        <begin position="530"/>
        <end position="553"/>
    </location>
</feature>
<dbReference type="Pfam" id="PF05673">
    <property type="entry name" value="DUF815"/>
    <property type="match status" value="1"/>
</dbReference>
<evidence type="ECO:0000313" key="2">
    <source>
        <dbReference type="EMBL" id="MFG3817221.1"/>
    </source>
</evidence>
<feature type="region of interest" description="Disordered" evidence="1">
    <location>
        <begin position="164"/>
        <end position="248"/>
    </location>
</feature>
<feature type="compositionally biased region" description="Basic and acidic residues" evidence="1">
    <location>
        <begin position="231"/>
        <end position="243"/>
    </location>
</feature>
<evidence type="ECO:0000256" key="1">
    <source>
        <dbReference type="SAM" id="MobiDB-lite"/>
    </source>
</evidence>
<dbReference type="PANTHER" id="PTHR42935">
    <property type="entry name" value="SLR0930 PROTEIN"/>
    <property type="match status" value="1"/>
</dbReference>
<keyword evidence="2" id="KW-0067">ATP-binding</keyword>
<feature type="compositionally biased region" description="Basic and acidic residues" evidence="1">
    <location>
        <begin position="183"/>
        <end position="192"/>
    </location>
</feature>
<keyword evidence="3" id="KW-1185">Reference proteome</keyword>
<keyword evidence="2" id="KW-0547">Nucleotide-binding</keyword>
<evidence type="ECO:0000313" key="3">
    <source>
        <dbReference type="Proteomes" id="UP001604335"/>
    </source>
</evidence>
<protein>
    <submittedName>
        <fullName evidence="2">ATP-binding protein</fullName>
    </submittedName>
</protein>
<gene>
    <name evidence="2" type="ORF">VPK24_06190</name>
</gene>
<dbReference type="RefSeq" id="WP_393011395.1">
    <property type="nucleotide sequence ID" value="NZ_JAZAQF010000030.1"/>
</dbReference>
<organism evidence="2 3">
    <name type="scientific">Limnothrix redekei LRLZ20PSL1</name>
    <dbReference type="NCBI Taxonomy" id="3112953"/>
    <lineage>
        <taxon>Bacteria</taxon>
        <taxon>Bacillati</taxon>
        <taxon>Cyanobacteriota</taxon>
        <taxon>Cyanophyceae</taxon>
        <taxon>Pseudanabaenales</taxon>
        <taxon>Pseudanabaenaceae</taxon>
        <taxon>Limnothrix</taxon>
    </lineage>
</organism>
<dbReference type="GO" id="GO:0005524">
    <property type="term" value="F:ATP binding"/>
    <property type="evidence" value="ECO:0007669"/>
    <property type="project" value="UniProtKB-KW"/>
</dbReference>
<reference evidence="3" key="1">
    <citation type="journal article" date="2024" name="Algal Res.">
        <title>Biochemical, toxicological and genomic investigation of a high-biomass producing Limnothrix strain isolated from Italian shallow drinking water reservoir.</title>
        <authorList>
            <person name="Simonazzi M."/>
            <person name="Shishido T.K."/>
            <person name="Delbaje E."/>
            <person name="Wahlsten M."/>
            <person name="Fewer D.P."/>
            <person name="Sivonen K."/>
            <person name="Pezzolesi L."/>
            <person name="Pistocchi R."/>
        </authorList>
    </citation>
    <scope>NUCLEOTIDE SEQUENCE [LARGE SCALE GENOMIC DNA]</scope>
    <source>
        <strain evidence="3">LRLZ20PSL1</strain>
    </source>
</reference>
<dbReference type="SUPFAM" id="SSF52540">
    <property type="entry name" value="P-loop containing nucleoside triphosphate hydrolases"/>
    <property type="match status" value="1"/>
</dbReference>
<dbReference type="CDD" id="cd00009">
    <property type="entry name" value="AAA"/>
    <property type="match status" value="1"/>
</dbReference>